<organism evidence="4 5">
    <name type="scientific">Syphacia muris</name>
    <dbReference type="NCBI Taxonomy" id="451379"/>
    <lineage>
        <taxon>Eukaryota</taxon>
        <taxon>Metazoa</taxon>
        <taxon>Ecdysozoa</taxon>
        <taxon>Nematoda</taxon>
        <taxon>Chromadorea</taxon>
        <taxon>Rhabditida</taxon>
        <taxon>Spirurina</taxon>
        <taxon>Oxyuridomorpha</taxon>
        <taxon>Oxyuroidea</taxon>
        <taxon>Oxyuridae</taxon>
        <taxon>Syphacia</taxon>
    </lineage>
</organism>
<dbReference type="Gene3D" id="1.10.357.50">
    <property type="match status" value="1"/>
</dbReference>
<dbReference type="PANTHER" id="PTHR21292">
    <property type="entry name" value="EXOCYST COMPLEX COMPONENT SEC6-RELATED"/>
    <property type="match status" value="1"/>
</dbReference>
<keyword evidence="2" id="KW-0813">Transport</keyword>
<proteinExistence type="inferred from homology"/>
<dbReference type="Pfam" id="PF06046">
    <property type="entry name" value="Sec6"/>
    <property type="match status" value="1"/>
</dbReference>
<protein>
    <submittedName>
        <fullName evidence="5">Exocyst complex component Sec6</fullName>
    </submittedName>
</protein>
<accession>A0A0N5AZF8</accession>
<dbReference type="STRING" id="451379.A0A0N5AZF8"/>
<dbReference type="GO" id="GO:0000145">
    <property type="term" value="C:exocyst"/>
    <property type="evidence" value="ECO:0007669"/>
    <property type="project" value="InterPro"/>
</dbReference>
<dbReference type="GO" id="GO:0051601">
    <property type="term" value="P:exocyst localization"/>
    <property type="evidence" value="ECO:0007669"/>
    <property type="project" value="TreeGrafter"/>
</dbReference>
<sequence>MDAEAIEKEAHAAALVQVAQMFQRPDQLEKLESLQKRVDRKKAAVEAMLRTGVQSQLEGIRSAISHLQTTVEDIKAVEIDLQSVHDILLRFPQLKENMSKLREANATHSQYAIVVEHLKHVYAINEIIEQTHEYIVEGNLLLAHKNIMELEHARDDMMLEIHRLQSGNADYEKNLLKTYFSDVEKLVNELGKQIFYVCSRCLEAARGTDQGPTQLVTALRIIEREERIDNYYKEKFPSSKFMPPGRPREWRKKCFEVIESTVRQRIEGNQLEDRTLNKQWLARYLEVCRLVLVEDLTVARGGAVQCFPPSYDIYECFVNMYHKCISARLREIASEKLEKNELVQILSWIQAYGGETILGNPRLHINAAAMLIDFPLLPKSTIAQLYDQFVDITRNDMREWLEKTLTQEKDDWYKHVQPEEESSGYYYTQLPSILFGMVEDTVSLTREFSTDIIPNIINVSIDEFLLFAGRYKDAAVAFKTKYFQDRNYFTKFTATMIAVANNLDICVDSTDKLKKHIRLTMEKDITSNNGLSEAKEATESLQQQKSLIICSASRQELLDKIDHLKKRLKLGMQFAITALLEEITQDIMPHLAEILTKKWLTGSSAVETICMTIADYYMDYKHLRSHICCALMVEIQYRVIGEFIIAIDNRRISFSSYEERSEAARLLNVNAEQIERVFSRLLDQNEVSFVDLTVILNAMADVLNLRDKSLLALEVTSFVRKFPAISVEILSGLLQMREDVGRSEARTMAEETINSTKFHPKDDGTFTKLFQMCKSDTKRTFAIEETMQNMFGFSSLMSKN</sequence>
<dbReference type="InterPro" id="IPR010326">
    <property type="entry name" value="EXOC3/Sec6"/>
</dbReference>
<comment type="similarity">
    <text evidence="1">Belongs to the SEC6 family.</text>
</comment>
<evidence type="ECO:0000313" key="5">
    <source>
        <dbReference type="WBParaSite" id="SMUV_0001038301-mRNA-1"/>
    </source>
</evidence>
<keyword evidence="3" id="KW-0268">Exocytosis</keyword>
<dbReference type="Proteomes" id="UP000046393">
    <property type="component" value="Unplaced"/>
</dbReference>
<evidence type="ECO:0000313" key="4">
    <source>
        <dbReference type="Proteomes" id="UP000046393"/>
    </source>
</evidence>
<dbReference type="PANTHER" id="PTHR21292:SF1">
    <property type="entry name" value="EXOCYST COMPLEX COMPONENT 3"/>
    <property type="match status" value="1"/>
</dbReference>
<dbReference type="GO" id="GO:0006887">
    <property type="term" value="P:exocytosis"/>
    <property type="evidence" value="ECO:0007669"/>
    <property type="project" value="UniProtKB-KW"/>
</dbReference>
<evidence type="ECO:0000256" key="3">
    <source>
        <dbReference type="ARBA" id="ARBA00022483"/>
    </source>
</evidence>
<dbReference type="Gene3D" id="1.10.357.70">
    <property type="entry name" value="Exocyst complex component Sec6, C-terminal domain"/>
    <property type="match status" value="1"/>
</dbReference>
<keyword evidence="4" id="KW-1185">Reference proteome</keyword>
<evidence type="ECO:0000256" key="2">
    <source>
        <dbReference type="ARBA" id="ARBA00022448"/>
    </source>
</evidence>
<dbReference type="AlphaFoldDB" id="A0A0N5AZF8"/>
<dbReference type="WBParaSite" id="SMUV_0001038301-mRNA-1">
    <property type="protein sequence ID" value="SMUV_0001038301-mRNA-1"/>
    <property type="gene ID" value="SMUV_0001038301"/>
</dbReference>
<reference evidence="5" key="1">
    <citation type="submission" date="2017-02" db="UniProtKB">
        <authorList>
            <consortium name="WormBaseParasite"/>
        </authorList>
    </citation>
    <scope>IDENTIFICATION</scope>
</reference>
<dbReference type="GO" id="GO:0000149">
    <property type="term" value="F:SNARE binding"/>
    <property type="evidence" value="ECO:0007669"/>
    <property type="project" value="TreeGrafter"/>
</dbReference>
<name>A0A0N5AZF8_9BILA</name>
<evidence type="ECO:0000256" key="1">
    <source>
        <dbReference type="ARBA" id="ARBA00009447"/>
    </source>
</evidence>
<dbReference type="InterPro" id="IPR042532">
    <property type="entry name" value="EXOC3/Sec6_C"/>
</dbReference>